<dbReference type="Gene3D" id="1.10.510.10">
    <property type="entry name" value="Transferase(Phosphotransferase) domain 1"/>
    <property type="match status" value="1"/>
</dbReference>
<name>A0A1W0WAD7_HYPEX</name>
<evidence type="ECO:0000259" key="11">
    <source>
        <dbReference type="PROSITE" id="PS50011"/>
    </source>
</evidence>
<dbReference type="GO" id="GO:0004672">
    <property type="term" value="F:protein kinase activity"/>
    <property type="evidence" value="ECO:0007669"/>
    <property type="project" value="InterPro"/>
</dbReference>
<dbReference type="EC" id="4.6.1.2" evidence="3"/>
<keyword evidence="13" id="KW-0675">Receptor</keyword>
<proteinExistence type="predicted"/>
<evidence type="ECO:0000256" key="9">
    <source>
        <dbReference type="ARBA" id="ARBA00023239"/>
    </source>
</evidence>
<evidence type="ECO:0000256" key="2">
    <source>
        <dbReference type="ARBA" id="ARBA00004167"/>
    </source>
</evidence>
<keyword evidence="10" id="KW-0141">cGMP biosynthesis</keyword>
<dbReference type="GO" id="GO:0005524">
    <property type="term" value="F:ATP binding"/>
    <property type="evidence" value="ECO:0007669"/>
    <property type="project" value="InterPro"/>
</dbReference>
<comment type="subcellular location">
    <subcellularLocation>
        <location evidence="2">Membrane</location>
        <topology evidence="2">Single-pass membrane protein</topology>
    </subcellularLocation>
</comment>
<dbReference type="GO" id="GO:0004383">
    <property type="term" value="F:guanylate cyclase activity"/>
    <property type="evidence" value="ECO:0007669"/>
    <property type="project" value="UniProtKB-EC"/>
</dbReference>
<keyword evidence="8" id="KW-0325">Glycoprotein</keyword>
<dbReference type="SMART" id="SM00044">
    <property type="entry name" value="CYCc"/>
    <property type="match status" value="1"/>
</dbReference>
<keyword evidence="6" id="KW-1133">Transmembrane helix</keyword>
<evidence type="ECO:0000259" key="12">
    <source>
        <dbReference type="PROSITE" id="PS50125"/>
    </source>
</evidence>
<dbReference type="OrthoDB" id="6127067at2759"/>
<dbReference type="CDD" id="cd07302">
    <property type="entry name" value="CHD"/>
    <property type="match status" value="1"/>
</dbReference>
<feature type="domain" description="Protein kinase" evidence="11">
    <location>
        <begin position="188"/>
        <end position="450"/>
    </location>
</feature>
<keyword evidence="4" id="KW-0812">Transmembrane</keyword>
<evidence type="ECO:0000256" key="3">
    <source>
        <dbReference type="ARBA" id="ARBA00012202"/>
    </source>
</evidence>
<evidence type="ECO:0000313" key="13">
    <source>
        <dbReference type="EMBL" id="OQV12174.1"/>
    </source>
</evidence>
<dbReference type="PANTHER" id="PTHR11920">
    <property type="entry name" value="GUANYLYL CYCLASE"/>
    <property type="match status" value="1"/>
</dbReference>
<evidence type="ECO:0000256" key="5">
    <source>
        <dbReference type="ARBA" id="ARBA00022741"/>
    </source>
</evidence>
<dbReference type="GO" id="GO:0007168">
    <property type="term" value="P:receptor guanylyl cyclase signaling pathway"/>
    <property type="evidence" value="ECO:0007669"/>
    <property type="project" value="TreeGrafter"/>
</dbReference>
<dbReference type="SUPFAM" id="SSF55073">
    <property type="entry name" value="Nucleotide cyclase"/>
    <property type="match status" value="1"/>
</dbReference>
<dbReference type="GO" id="GO:0005886">
    <property type="term" value="C:plasma membrane"/>
    <property type="evidence" value="ECO:0007669"/>
    <property type="project" value="TreeGrafter"/>
</dbReference>
<dbReference type="InterPro" id="IPR029787">
    <property type="entry name" value="Nucleotide_cyclase"/>
</dbReference>
<evidence type="ECO:0000313" key="14">
    <source>
        <dbReference type="Proteomes" id="UP000192578"/>
    </source>
</evidence>
<comment type="catalytic activity">
    <reaction evidence="1">
        <text>GTP = 3',5'-cyclic GMP + diphosphate</text>
        <dbReference type="Rhea" id="RHEA:13665"/>
        <dbReference type="ChEBI" id="CHEBI:33019"/>
        <dbReference type="ChEBI" id="CHEBI:37565"/>
        <dbReference type="ChEBI" id="CHEBI:57746"/>
        <dbReference type="EC" id="4.6.1.2"/>
    </reaction>
</comment>
<protein>
    <recommendedName>
        <fullName evidence="3">guanylate cyclase</fullName>
        <ecNumber evidence="3">4.6.1.2</ecNumber>
    </recommendedName>
</protein>
<dbReference type="Proteomes" id="UP000192578">
    <property type="component" value="Unassembled WGS sequence"/>
</dbReference>
<dbReference type="Pfam" id="PF00211">
    <property type="entry name" value="Guanylate_cyc"/>
    <property type="match status" value="1"/>
</dbReference>
<reference evidence="14" key="1">
    <citation type="submission" date="2017-01" db="EMBL/GenBank/DDBJ databases">
        <title>Comparative genomics of anhydrobiosis in the tardigrade Hypsibius dujardini.</title>
        <authorList>
            <person name="Yoshida Y."/>
            <person name="Koutsovoulos G."/>
            <person name="Laetsch D."/>
            <person name="Stevens L."/>
            <person name="Kumar S."/>
            <person name="Horikawa D."/>
            <person name="Ishino K."/>
            <person name="Komine S."/>
            <person name="Tomita M."/>
            <person name="Blaxter M."/>
            <person name="Arakawa K."/>
        </authorList>
    </citation>
    <scope>NUCLEOTIDE SEQUENCE [LARGE SCALE GENOMIC DNA]</scope>
    <source>
        <strain evidence="14">Z151</strain>
    </source>
</reference>
<keyword evidence="9" id="KW-0456">Lyase</keyword>
<dbReference type="GO" id="GO:0004016">
    <property type="term" value="F:adenylate cyclase activity"/>
    <property type="evidence" value="ECO:0007669"/>
    <property type="project" value="TreeGrafter"/>
</dbReference>
<keyword evidence="5" id="KW-0547">Nucleotide-binding</keyword>
<comment type="caution">
    <text evidence="13">The sequence shown here is derived from an EMBL/GenBank/DDBJ whole genome shotgun (WGS) entry which is preliminary data.</text>
</comment>
<evidence type="ECO:0000256" key="4">
    <source>
        <dbReference type="ARBA" id="ARBA00022692"/>
    </source>
</evidence>
<gene>
    <name evidence="13" type="ORF">BV898_13517</name>
</gene>
<keyword evidence="7" id="KW-0472">Membrane</keyword>
<dbReference type="EMBL" id="MTYJ01000151">
    <property type="protein sequence ID" value="OQV12174.1"/>
    <property type="molecule type" value="Genomic_DNA"/>
</dbReference>
<organism evidence="13 14">
    <name type="scientific">Hypsibius exemplaris</name>
    <name type="common">Freshwater tardigrade</name>
    <dbReference type="NCBI Taxonomy" id="2072580"/>
    <lineage>
        <taxon>Eukaryota</taxon>
        <taxon>Metazoa</taxon>
        <taxon>Ecdysozoa</taxon>
        <taxon>Tardigrada</taxon>
        <taxon>Eutardigrada</taxon>
        <taxon>Parachela</taxon>
        <taxon>Hypsibioidea</taxon>
        <taxon>Hypsibiidae</taxon>
        <taxon>Hypsibius</taxon>
    </lineage>
</organism>
<dbReference type="GO" id="GO:0035556">
    <property type="term" value="P:intracellular signal transduction"/>
    <property type="evidence" value="ECO:0007669"/>
    <property type="project" value="InterPro"/>
</dbReference>
<accession>A0A1W0WAD7</accession>
<sequence length="638" mass="72695">MLFNNLTHIPLRYHRDGDYSALKDKPKFNSGRSPVAARPPRDCEAGNVADFFFKFYYDHQELFSGHLEQQFTIVTINDTKALLALSVPISDLSDIDRYPTVLNFFSMPDAYFVHTVALLVQRFRWSGINMLCNIEGGFEGKLCQHFDEFMQTSVARNMEIHKTLVALKYEDELHANFTAVYPHLTSQRVIMVLLGPSLLRTFMIGAHSRNMTNGDYEAFLAFRSLLIIADSEGDHNGPQEVNWKVHAELKRRYNISQKIEDEISRARHPFIAEFYGIHFNRTSSSLVFERPLKGPLHSVIRANEMIYDFDVRMQIMNAMILALHFIHTSDLSYHGAFSNEVCLINDRYVLRVTHAGFLRLLNLFRDEGSFRSCCRTSANKAAVIEQYRGDDIRNLGVVLADMFNIDPYVVKELRFESTNTIHRKIHEMVAHCLESESHARPTATDLKRWLITIGVPKKNFVELLLDRLEKHSATLEETVQSRTEALLDETKKVDDLLREILPSAIITKLRNHEPIIAEMFDSVTIMFSDIPAFGLIVAQSEPLGVIEFLNHLHTAFDRVVAQFDAYKVETINDSYVVASGLPVRNGNRHAEAICQLAQQLLRAGAAVHIPAWGFVTICPRIGINSGLGFILNLPTWLA</sequence>
<evidence type="ECO:0000256" key="6">
    <source>
        <dbReference type="ARBA" id="ARBA00022989"/>
    </source>
</evidence>
<evidence type="ECO:0000256" key="1">
    <source>
        <dbReference type="ARBA" id="ARBA00001436"/>
    </source>
</evidence>
<dbReference type="PANTHER" id="PTHR11920:SF501">
    <property type="entry name" value="GUANYLATE CYCLASE 32E"/>
    <property type="match status" value="1"/>
</dbReference>
<dbReference type="PROSITE" id="PS50125">
    <property type="entry name" value="GUANYLATE_CYCLASE_2"/>
    <property type="match status" value="1"/>
</dbReference>
<dbReference type="SUPFAM" id="SSF53822">
    <property type="entry name" value="Periplasmic binding protein-like I"/>
    <property type="match status" value="1"/>
</dbReference>
<dbReference type="InterPro" id="IPR028082">
    <property type="entry name" value="Peripla_BP_I"/>
</dbReference>
<evidence type="ECO:0000256" key="8">
    <source>
        <dbReference type="ARBA" id="ARBA00023180"/>
    </source>
</evidence>
<dbReference type="Gene3D" id="3.40.50.2300">
    <property type="match status" value="1"/>
</dbReference>
<dbReference type="PROSITE" id="PS50011">
    <property type="entry name" value="PROTEIN_KINASE_DOM"/>
    <property type="match status" value="1"/>
</dbReference>
<dbReference type="AlphaFoldDB" id="A0A1W0WAD7"/>
<dbReference type="SUPFAM" id="SSF56112">
    <property type="entry name" value="Protein kinase-like (PK-like)"/>
    <property type="match status" value="1"/>
</dbReference>
<dbReference type="InterPro" id="IPR050401">
    <property type="entry name" value="Cyclic_nucleotide_synthase"/>
</dbReference>
<dbReference type="InterPro" id="IPR000719">
    <property type="entry name" value="Prot_kinase_dom"/>
</dbReference>
<evidence type="ECO:0000256" key="7">
    <source>
        <dbReference type="ARBA" id="ARBA00023136"/>
    </source>
</evidence>
<feature type="domain" description="Guanylate cyclase" evidence="12">
    <location>
        <begin position="524"/>
        <end position="626"/>
    </location>
</feature>
<dbReference type="Gene3D" id="3.30.70.1230">
    <property type="entry name" value="Nucleotide cyclase"/>
    <property type="match status" value="1"/>
</dbReference>
<dbReference type="InterPro" id="IPR011009">
    <property type="entry name" value="Kinase-like_dom_sf"/>
</dbReference>
<dbReference type="GO" id="GO:0001653">
    <property type="term" value="F:peptide receptor activity"/>
    <property type="evidence" value="ECO:0007669"/>
    <property type="project" value="TreeGrafter"/>
</dbReference>
<dbReference type="InterPro" id="IPR001054">
    <property type="entry name" value="A/G_cyclase"/>
</dbReference>
<keyword evidence="14" id="KW-1185">Reference proteome</keyword>
<dbReference type="Gene3D" id="6.10.250.780">
    <property type="match status" value="1"/>
</dbReference>
<evidence type="ECO:0000256" key="10">
    <source>
        <dbReference type="ARBA" id="ARBA00023293"/>
    </source>
</evidence>